<proteinExistence type="predicted"/>
<gene>
    <name evidence="1" type="ORF">JHL16_30485</name>
</gene>
<dbReference type="Proteomes" id="UP000616151">
    <property type="component" value="Unassembled WGS sequence"/>
</dbReference>
<name>A0ACC5RDK9_9HYPH</name>
<sequence>MKSLLAAAAILSALSVPAFAAECPSLIQQAEENLKMSKQDDAAKQKITDHITQAKAEHDAGKHAQSVATAKDALSLIKM</sequence>
<dbReference type="EMBL" id="JAENHL010000008">
    <property type="protein sequence ID" value="MBK1870733.1"/>
    <property type="molecule type" value="Genomic_DNA"/>
</dbReference>
<accession>A0ACC5RDK9</accession>
<organism evidence="1 2">
    <name type="scientific">Taklimakanibacter albus</name>
    <dbReference type="NCBI Taxonomy" id="2800327"/>
    <lineage>
        <taxon>Bacteria</taxon>
        <taxon>Pseudomonadati</taxon>
        <taxon>Pseudomonadota</taxon>
        <taxon>Alphaproteobacteria</taxon>
        <taxon>Hyphomicrobiales</taxon>
        <taxon>Aestuariivirgaceae</taxon>
        <taxon>Taklimakanibacter</taxon>
    </lineage>
</organism>
<evidence type="ECO:0000313" key="1">
    <source>
        <dbReference type="EMBL" id="MBK1870733.1"/>
    </source>
</evidence>
<comment type="caution">
    <text evidence="1">The sequence shown here is derived from an EMBL/GenBank/DDBJ whole genome shotgun (WGS) entry which is preliminary data.</text>
</comment>
<keyword evidence="2" id="KW-1185">Reference proteome</keyword>
<protein>
    <submittedName>
        <fullName evidence="1">Uncharacterized protein</fullName>
    </submittedName>
</protein>
<evidence type="ECO:0000313" key="2">
    <source>
        <dbReference type="Proteomes" id="UP000616151"/>
    </source>
</evidence>
<reference evidence="1" key="1">
    <citation type="submission" date="2021-01" db="EMBL/GenBank/DDBJ databases">
        <authorList>
            <person name="Sun Q."/>
        </authorList>
    </citation>
    <scope>NUCLEOTIDE SEQUENCE</scope>
    <source>
        <strain evidence="1">YIM B02566</strain>
    </source>
</reference>